<dbReference type="RefSeq" id="WP_214172089.1">
    <property type="nucleotide sequence ID" value="NZ_JAHCVJ010000005.1"/>
</dbReference>
<evidence type="ECO:0000256" key="3">
    <source>
        <dbReference type="ARBA" id="ARBA00023157"/>
    </source>
</evidence>
<dbReference type="NCBIfam" id="NF001033">
    <property type="entry name" value="PRK00114.1"/>
    <property type="match status" value="1"/>
</dbReference>
<keyword evidence="3 6" id="KW-1015">Disulfide bond</keyword>
<comment type="function">
    <text evidence="6">Redox regulated molecular chaperone. Protects both thermally unfolding and oxidatively damaged proteins from irreversible aggregation. Plays an important role in the bacterial defense system toward oxidative stress.</text>
</comment>
<dbReference type="SUPFAM" id="SSF64397">
    <property type="entry name" value="Hsp33 domain"/>
    <property type="match status" value="1"/>
</dbReference>
<dbReference type="Proteomes" id="UP000811899">
    <property type="component" value="Unassembled WGS sequence"/>
</dbReference>
<keyword evidence="1 6" id="KW-0963">Cytoplasm</keyword>
<evidence type="ECO:0000313" key="8">
    <source>
        <dbReference type="Proteomes" id="UP000811899"/>
    </source>
</evidence>
<keyword evidence="8" id="KW-1185">Reference proteome</keyword>
<evidence type="ECO:0000256" key="2">
    <source>
        <dbReference type="ARBA" id="ARBA00022833"/>
    </source>
</evidence>
<comment type="similarity">
    <text evidence="6">Belongs to the HSP33 family.</text>
</comment>
<evidence type="ECO:0000256" key="1">
    <source>
        <dbReference type="ARBA" id="ARBA00022490"/>
    </source>
</evidence>
<keyword evidence="5 6" id="KW-0676">Redox-active center</keyword>
<dbReference type="HAMAP" id="MF_00117">
    <property type="entry name" value="HslO"/>
    <property type="match status" value="1"/>
</dbReference>
<dbReference type="PANTHER" id="PTHR30111">
    <property type="entry name" value="33 KDA CHAPERONIN"/>
    <property type="match status" value="1"/>
</dbReference>
<protein>
    <recommendedName>
        <fullName evidence="6">33 kDa chaperonin</fullName>
    </recommendedName>
    <alternativeName>
        <fullName evidence="6">Heat shock protein 33 homolog</fullName>
        <shortName evidence="6">HSP33</shortName>
    </alternativeName>
</protein>
<gene>
    <name evidence="6 7" type="primary">hslO</name>
    <name evidence="7" type="ORF">KI809_13515</name>
</gene>
<dbReference type="InterPro" id="IPR016153">
    <property type="entry name" value="Heat_shock_Hsp33_N"/>
</dbReference>
<dbReference type="CDD" id="cd00498">
    <property type="entry name" value="Hsp33"/>
    <property type="match status" value="1"/>
</dbReference>
<dbReference type="Pfam" id="PF01430">
    <property type="entry name" value="HSP33"/>
    <property type="match status" value="1"/>
</dbReference>
<dbReference type="GO" id="GO:0005737">
    <property type="term" value="C:cytoplasm"/>
    <property type="evidence" value="ECO:0007669"/>
    <property type="project" value="UniProtKB-SubCell"/>
</dbReference>
<dbReference type="InterPro" id="IPR000397">
    <property type="entry name" value="Heat_shock_Hsp33"/>
</dbReference>
<dbReference type="PANTHER" id="PTHR30111:SF1">
    <property type="entry name" value="33 KDA CHAPERONIN"/>
    <property type="match status" value="1"/>
</dbReference>
<sequence>MNDYLVRIITENGAVRALACITTSLVNEACQRQGCWPTAGVALGRGLSAGALMGALLKTDQRIALSFEGNGPLKKILVEADANGALRGYVRVPAVHMEKPDGTFDVAAALGHAGLLTVTKDLRLKEPYKGIVPLATSEIGEDLALYLTESEQTPSAIGLGVFVEPDNSVSAAGGFLIQALPPGDDAIIDKLMHRLEALPSLTAMLKEGTTPEQLIERLFEGIPYTTLEKRELAFVCACSRPRIEKVLISLGKDELEDMLEKQGHTEVTCEFCQVRYAFDRDDLKRLLTEITG</sequence>
<keyword evidence="4 6" id="KW-0143">Chaperone</keyword>
<keyword evidence="2 6" id="KW-0862">Zinc</keyword>
<evidence type="ECO:0000256" key="4">
    <source>
        <dbReference type="ARBA" id="ARBA00023186"/>
    </source>
</evidence>
<evidence type="ECO:0000256" key="5">
    <source>
        <dbReference type="ARBA" id="ARBA00023284"/>
    </source>
</evidence>
<dbReference type="Gene3D" id="3.55.30.10">
    <property type="entry name" value="Hsp33 domain"/>
    <property type="match status" value="1"/>
</dbReference>
<dbReference type="GO" id="GO:0051082">
    <property type="term" value="F:unfolded protein binding"/>
    <property type="evidence" value="ECO:0007669"/>
    <property type="project" value="UniProtKB-UniRule"/>
</dbReference>
<accession>A0AAW4LBC2</accession>
<dbReference type="GO" id="GO:0044183">
    <property type="term" value="F:protein folding chaperone"/>
    <property type="evidence" value="ECO:0007669"/>
    <property type="project" value="TreeGrafter"/>
</dbReference>
<comment type="subcellular location">
    <subcellularLocation>
        <location evidence="6">Cytoplasm</location>
    </subcellularLocation>
</comment>
<dbReference type="EMBL" id="JAHCVJ010000005">
    <property type="protein sequence ID" value="MBT0665319.1"/>
    <property type="molecule type" value="Genomic_DNA"/>
</dbReference>
<dbReference type="PIRSF" id="PIRSF005261">
    <property type="entry name" value="Heat_shock_Hsp33"/>
    <property type="match status" value="1"/>
</dbReference>
<evidence type="ECO:0000313" key="7">
    <source>
        <dbReference type="EMBL" id="MBT0665319.1"/>
    </source>
</evidence>
<proteinExistence type="inferred from homology"/>
<dbReference type="SUPFAM" id="SSF118352">
    <property type="entry name" value="HSP33 redox switch-like"/>
    <property type="match status" value="1"/>
</dbReference>
<feature type="disulfide bond" description="Redox-active" evidence="6">
    <location>
        <begin position="236"/>
        <end position="238"/>
    </location>
</feature>
<name>A0AAW4LBC2_9BACT</name>
<feature type="disulfide bond" description="Redox-active" evidence="6">
    <location>
        <begin position="269"/>
        <end position="272"/>
    </location>
</feature>
<comment type="PTM">
    <text evidence="6">Under oxidizing conditions two disulfide bonds are formed involving the reactive cysteines. Under reducing conditions zinc is bound to the reactive cysteines and the protein is inactive.</text>
</comment>
<dbReference type="InterPro" id="IPR016154">
    <property type="entry name" value="Heat_shock_Hsp33_C"/>
</dbReference>
<organism evidence="7 8">
    <name type="scientific">Geoanaerobacter pelophilus</name>
    <dbReference type="NCBI Taxonomy" id="60036"/>
    <lineage>
        <taxon>Bacteria</taxon>
        <taxon>Pseudomonadati</taxon>
        <taxon>Thermodesulfobacteriota</taxon>
        <taxon>Desulfuromonadia</taxon>
        <taxon>Geobacterales</taxon>
        <taxon>Geobacteraceae</taxon>
        <taxon>Geoanaerobacter</taxon>
    </lineage>
</organism>
<evidence type="ECO:0000256" key="6">
    <source>
        <dbReference type="HAMAP-Rule" id="MF_00117"/>
    </source>
</evidence>
<dbReference type="AlphaFoldDB" id="A0AAW4LBC2"/>
<dbReference type="GO" id="GO:0042026">
    <property type="term" value="P:protein refolding"/>
    <property type="evidence" value="ECO:0007669"/>
    <property type="project" value="TreeGrafter"/>
</dbReference>
<comment type="caution">
    <text evidence="7">The sequence shown here is derived from an EMBL/GenBank/DDBJ whole genome shotgun (WGS) entry which is preliminary data.</text>
</comment>
<reference evidence="7 8" key="1">
    <citation type="submission" date="2021-05" db="EMBL/GenBank/DDBJ databases">
        <title>The draft genome of Geobacter pelophilus DSM 12255.</title>
        <authorList>
            <person name="Xu Z."/>
            <person name="Masuda Y."/>
            <person name="Itoh H."/>
            <person name="Senoo K."/>
        </authorList>
    </citation>
    <scope>NUCLEOTIDE SEQUENCE [LARGE SCALE GENOMIC DNA]</scope>
    <source>
        <strain evidence="7 8">DSM 12255</strain>
    </source>
</reference>
<dbReference type="Gene3D" id="3.90.1280.10">
    <property type="entry name" value="HSP33 redox switch-like"/>
    <property type="match status" value="1"/>
</dbReference>